<keyword evidence="5" id="KW-1185">Reference proteome</keyword>
<dbReference type="PANTHER" id="PTHR12526:SF600">
    <property type="entry name" value="GLYCOSYL TRANSFERASE GROUP 1"/>
    <property type="match status" value="1"/>
</dbReference>
<evidence type="ECO:0000259" key="2">
    <source>
        <dbReference type="Pfam" id="PF00534"/>
    </source>
</evidence>
<dbReference type="PANTHER" id="PTHR12526">
    <property type="entry name" value="GLYCOSYLTRANSFERASE"/>
    <property type="match status" value="1"/>
</dbReference>
<dbReference type="Gene3D" id="3.40.50.2000">
    <property type="entry name" value="Glycogen Phosphorylase B"/>
    <property type="match status" value="3"/>
</dbReference>
<dbReference type="SUPFAM" id="SSF53756">
    <property type="entry name" value="UDP-Glycosyltransferase/glycogen phosphorylase"/>
    <property type="match status" value="2"/>
</dbReference>
<dbReference type="Pfam" id="PF13579">
    <property type="entry name" value="Glyco_trans_4_4"/>
    <property type="match status" value="1"/>
</dbReference>
<name>A0A516H1R1_9PROT</name>
<sequence>MVRQLEDSREPVLFVTQHYSPEVIGSAPYCVDLAEGLVRRGRQVTVLAGLPHYPDPAEFEAFMDDPPLRQNLSGVMVERLHSWLPKRRSALLRVAGELAFMLTGLFALLRGRFKRHEVVISLCPSIFAVLLGMMAKMRGGRHVAMVHDVQSGLAQSLGIVRFGFLVRLMRLAERFILNRVDLILVLSTEMAATLRGLGVTQPIEVLPIWVDIDAIRPRPVPTDQPITVLYSGNFGRKQGLDQLVELAAELAQKRPEVRLLLRGSGGERAAVMAAVAERSLTNVEFGDLVAREQLGRALAEATLHLVPQKPDGADFAVPSKIYNIMAAGRCFVTTALPGSALWNLQAQTRAFICVQPQDTAALTQAVIELLDDPARCRAMAGLGRAHIEEQHARDTLVARIDTWLISLCREGSLPGHRRDLLVLEPDGDGHAEEWLRHLLVHLGRQSQVERIWLAIPGNLRDRLTEQLPAHLRHRIGLLALTPTELHYCTHRRLAISGMARWWVMRRYLIRTGAEIGYFLSLDHLSLPLGLGLGAGGRRLSGILFRPSVHYHEIGNYKPSLGEKLRDWRKAVLYRGMLRNPAVDAVLTLDPFFADFASEHYPGGKKVAPVPDPAFPVVAIPANDDHTPAGLPQDRQVLLLFGALTERKGVLHLLEALRRLPDATASKTAVIIAGRVAPEISDRFFAKEAHVRREKAGLWLKVENRWLSSAEIAALVRRCDIVLAPYQRFVGSSGVLLWAAHAGKPLLTQDYGLLGRLVRDHGLGIAVDTGNPNDLAAAITGMIDQNPQTLLDTRAAAAFVSQRTPETFASHIYASLRGS</sequence>
<dbReference type="Proteomes" id="UP000317496">
    <property type="component" value="Chromosome"/>
</dbReference>
<dbReference type="CDD" id="cd03794">
    <property type="entry name" value="GT4_WbuB-like"/>
    <property type="match status" value="1"/>
</dbReference>
<dbReference type="InterPro" id="IPR028098">
    <property type="entry name" value="Glyco_trans_4-like_N"/>
</dbReference>
<feature type="domain" description="Glycosyl transferase family 1" evidence="2">
    <location>
        <begin position="626"/>
        <end position="785"/>
    </location>
</feature>
<evidence type="ECO:0000313" key="5">
    <source>
        <dbReference type="Proteomes" id="UP000317496"/>
    </source>
</evidence>
<evidence type="ECO:0000259" key="3">
    <source>
        <dbReference type="Pfam" id="PF13579"/>
    </source>
</evidence>
<dbReference type="Pfam" id="PF00534">
    <property type="entry name" value="Glycos_transf_1"/>
    <property type="match status" value="1"/>
</dbReference>
<keyword evidence="1" id="KW-1133">Transmembrane helix</keyword>
<dbReference type="GO" id="GO:0016757">
    <property type="term" value="F:glycosyltransferase activity"/>
    <property type="evidence" value="ECO:0007669"/>
    <property type="project" value="InterPro"/>
</dbReference>
<evidence type="ECO:0000256" key="1">
    <source>
        <dbReference type="SAM" id="Phobius"/>
    </source>
</evidence>
<keyword evidence="4" id="KW-0808">Transferase</keyword>
<organism evidence="4 5">
    <name type="scientific">Ferrovibrio terrae</name>
    <dbReference type="NCBI Taxonomy" id="2594003"/>
    <lineage>
        <taxon>Bacteria</taxon>
        <taxon>Pseudomonadati</taxon>
        <taxon>Pseudomonadota</taxon>
        <taxon>Alphaproteobacteria</taxon>
        <taxon>Rhodospirillales</taxon>
        <taxon>Rhodospirillaceae</taxon>
        <taxon>Ferrovibrio</taxon>
    </lineage>
</organism>
<keyword evidence="1" id="KW-0472">Membrane</keyword>
<evidence type="ECO:0000313" key="4">
    <source>
        <dbReference type="EMBL" id="QDO97719.1"/>
    </source>
</evidence>
<dbReference type="KEGG" id="fer:FNB15_10750"/>
<reference evidence="4 5" key="1">
    <citation type="submission" date="2019-07" db="EMBL/GenBank/DDBJ databases">
        <title>Genome sequencing for Ferrovibrio sp. K5.</title>
        <authorList>
            <person name="Park S.-J."/>
        </authorList>
    </citation>
    <scope>NUCLEOTIDE SEQUENCE [LARGE SCALE GENOMIC DNA]</scope>
    <source>
        <strain evidence="4 5">K5</strain>
    </source>
</reference>
<dbReference type="Pfam" id="PF13692">
    <property type="entry name" value="Glyco_trans_1_4"/>
    <property type="match status" value="1"/>
</dbReference>
<protein>
    <submittedName>
        <fullName evidence="4">Glycosyltransferase</fullName>
    </submittedName>
</protein>
<dbReference type="InterPro" id="IPR001296">
    <property type="entry name" value="Glyco_trans_1"/>
</dbReference>
<accession>A0A516H1R1</accession>
<feature type="transmembrane region" description="Helical" evidence="1">
    <location>
        <begin position="115"/>
        <end position="135"/>
    </location>
</feature>
<dbReference type="EMBL" id="CP041636">
    <property type="protein sequence ID" value="QDO97719.1"/>
    <property type="molecule type" value="Genomic_DNA"/>
</dbReference>
<feature type="transmembrane region" description="Helical" evidence="1">
    <location>
        <begin position="90"/>
        <end position="109"/>
    </location>
</feature>
<keyword evidence="1" id="KW-0812">Transmembrane</keyword>
<dbReference type="AlphaFoldDB" id="A0A516H1R1"/>
<gene>
    <name evidence="4" type="ORF">FNB15_10750</name>
</gene>
<proteinExistence type="predicted"/>
<feature type="domain" description="Glycosyltransferase subfamily 4-like N-terminal" evidence="3">
    <location>
        <begin position="25"/>
        <end position="209"/>
    </location>
</feature>
<dbReference type="CDD" id="cd03801">
    <property type="entry name" value="GT4_PimA-like"/>
    <property type="match status" value="1"/>
</dbReference>
<dbReference type="RefSeq" id="WP_144068700.1">
    <property type="nucleotide sequence ID" value="NZ_CP041636.1"/>
</dbReference>
<dbReference type="OrthoDB" id="185319at2"/>